<dbReference type="InterPro" id="IPR040442">
    <property type="entry name" value="Pyrv_kinase-like_dom_sf"/>
</dbReference>
<dbReference type="SUPFAM" id="SSF51621">
    <property type="entry name" value="Phosphoenolpyruvate/pyruvate domain"/>
    <property type="match status" value="1"/>
</dbReference>
<name>A0AA38XYM1_9EURO</name>
<evidence type="ECO:0008006" key="2">
    <source>
        <dbReference type="Google" id="ProtNLM"/>
    </source>
</evidence>
<dbReference type="Pfam" id="PF13714">
    <property type="entry name" value="PEP_mutase"/>
    <property type="match status" value="1"/>
</dbReference>
<organism evidence="1">
    <name type="scientific">Knufia peltigerae</name>
    <dbReference type="NCBI Taxonomy" id="1002370"/>
    <lineage>
        <taxon>Eukaryota</taxon>
        <taxon>Fungi</taxon>
        <taxon>Dikarya</taxon>
        <taxon>Ascomycota</taxon>
        <taxon>Pezizomycotina</taxon>
        <taxon>Eurotiomycetes</taxon>
        <taxon>Chaetothyriomycetidae</taxon>
        <taxon>Chaetothyriales</taxon>
        <taxon>Trichomeriaceae</taxon>
        <taxon>Knufia</taxon>
    </lineage>
</organism>
<sequence>MASPETGSGADCASPSSGGSMSNAHASFVQLHQGADLYVLPNVWDAGGARLVQQQRALAVGTSSAAMAWSCGHADGGALPDTALLQRVSEIVGVTSLPVTVDIEDGYSDAPDVVAARVLRLVEAGAVGINIEDGAGSPAALVAKISAIRSALGGRALFINARTDVYLRGLAEGDEAVGMSIDRLQAYARAGADGGFVPGLRALDEAAAVSGAVSLPLNLMWLPGMASFAALSQAGVRRLSAGPALFMHAWTAMAAATKDFLRDAMAMPEGAPGYAALNQLFSEG</sequence>
<evidence type="ECO:0000313" key="1">
    <source>
        <dbReference type="EMBL" id="KAJ9629013.1"/>
    </source>
</evidence>
<dbReference type="CDD" id="cd00377">
    <property type="entry name" value="ICL_PEPM"/>
    <property type="match status" value="1"/>
</dbReference>
<dbReference type="InterPro" id="IPR015813">
    <property type="entry name" value="Pyrv/PenolPyrv_kinase-like_dom"/>
</dbReference>
<dbReference type="EMBL" id="JAPDRN010000070">
    <property type="protein sequence ID" value="KAJ9629013.1"/>
    <property type="molecule type" value="Genomic_DNA"/>
</dbReference>
<dbReference type="AlphaFoldDB" id="A0AA38XYM1"/>
<dbReference type="Gene3D" id="3.20.20.60">
    <property type="entry name" value="Phosphoenolpyruvate-binding domains"/>
    <property type="match status" value="1"/>
</dbReference>
<accession>A0AA38XYM1</accession>
<proteinExistence type="predicted"/>
<comment type="caution">
    <text evidence="1">The sequence shown here is derived from an EMBL/GenBank/DDBJ whole genome shotgun (WGS) entry which is preliminary data.</text>
</comment>
<dbReference type="GO" id="GO:0003824">
    <property type="term" value="F:catalytic activity"/>
    <property type="evidence" value="ECO:0007669"/>
    <property type="project" value="InterPro"/>
</dbReference>
<protein>
    <recommendedName>
        <fullName evidence="2">Isocitrate lyase/phosphoenolpyruvate mutase family protein</fullName>
    </recommendedName>
</protein>
<dbReference type="PANTHER" id="PTHR42905:SF16">
    <property type="entry name" value="CARBOXYPHOSPHONOENOLPYRUVATE PHOSPHONOMUTASE-LIKE PROTEIN (AFU_ORTHOLOGUE AFUA_5G07230)"/>
    <property type="match status" value="1"/>
</dbReference>
<gene>
    <name evidence="1" type="ORF">H2204_009173</name>
</gene>
<dbReference type="InterPro" id="IPR039556">
    <property type="entry name" value="ICL/PEPM"/>
</dbReference>
<reference evidence="1" key="1">
    <citation type="submission" date="2022-10" db="EMBL/GenBank/DDBJ databases">
        <title>Culturing micro-colonial fungi from biological soil crusts in the Mojave desert and describing Neophaeococcomyces mojavensis, and introducing the new genera and species Taxawa tesnikishii.</title>
        <authorList>
            <person name="Kurbessoian T."/>
            <person name="Stajich J.E."/>
        </authorList>
    </citation>
    <scope>NUCLEOTIDE SEQUENCE</scope>
    <source>
        <strain evidence="1">TK_35</strain>
    </source>
</reference>
<dbReference type="PANTHER" id="PTHR42905">
    <property type="entry name" value="PHOSPHOENOLPYRUVATE CARBOXYLASE"/>
    <property type="match status" value="1"/>
</dbReference>